<dbReference type="RefSeq" id="XP_024710593.1">
    <property type="nucleotide sequence ID" value="XM_024854330.1"/>
</dbReference>
<protein>
    <submittedName>
        <fullName evidence="1">Uncharacterized protein</fullName>
    </submittedName>
</protein>
<dbReference type="AlphaFoldDB" id="A0A2I2GR03"/>
<organism evidence="1 2">
    <name type="scientific">Aspergillus steynii IBT 23096</name>
    <dbReference type="NCBI Taxonomy" id="1392250"/>
    <lineage>
        <taxon>Eukaryota</taxon>
        <taxon>Fungi</taxon>
        <taxon>Dikarya</taxon>
        <taxon>Ascomycota</taxon>
        <taxon>Pezizomycotina</taxon>
        <taxon>Eurotiomycetes</taxon>
        <taxon>Eurotiomycetidae</taxon>
        <taxon>Eurotiales</taxon>
        <taxon>Aspergillaceae</taxon>
        <taxon>Aspergillus</taxon>
        <taxon>Aspergillus subgen. Circumdati</taxon>
    </lineage>
</organism>
<name>A0A2I2GR03_9EURO</name>
<dbReference type="VEuPathDB" id="FungiDB:P170DRAFT_505905"/>
<dbReference type="Proteomes" id="UP000234275">
    <property type="component" value="Unassembled WGS sequence"/>
</dbReference>
<reference evidence="1 2" key="1">
    <citation type="submission" date="2016-12" db="EMBL/GenBank/DDBJ databases">
        <title>The genomes of Aspergillus section Nigri reveals drivers in fungal speciation.</title>
        <authorList>
            <consortium name="DOE Joint Genome Institute"/>
            <person name="Vesth T.C."/>
            <person name="Nybo J."/>
            <person name="Theobald S."/>
            <person name="Brandl J."/>
            <person name="Frisvad J.C."/>
            <person name="Nielsen K.F."/>
            <person name="Lyhne E.K."/>
            <person name="Kogle M.E."/>
            <person name="Kuo A."/>
            <person name="Riley R."/>
            <person name="Clum A."/>
            <person name="Nolan M."/>
            <person name="Lipzen A."/>
            <person name="Salamov A."/>
            <person name="Henrissat B."/>
            <person name="Wiebenga A."/>
            <person name="De Vries R.P."/>
            <person name="Grigoriev I.V."/>
            <person name="Mortensen U.H."/>
            <person name="Andersen M.R."/>
            <person name="Baker S.E."/>
        </authorList>
    </citation>
    <scope>NUCLEOTIDE SEQUENCE [LARGE SCALE GENOMIC DNA]</scope>
    <source>
        <strain evidence="1 2">IBT 23096</strain>
    </source>
</reference>
<proteinExistence type="predicted"/>
<gene>
    <name evidence="1" type="ORF">P170DRAFT_505905</name>
</gene>
<dbReference type="OrthoDB" id="5418367at2759"/>
<keyword evidence="2" id="KW-1185">Reference proteome</keyword>
<dbReference type="EMBL" id="MSFO01000001">
    <property type="protein sequence ID" value="PLB55291.1"/>
    <property type="molecule type" value="Genomic_DNA"/>
</dbReference>
<evidence type="ECO:0000313" key="1">
    <source>
        <dbReference type="EMBL" id="PLB55291.1"/>
    </source>
</evidence>
<evidence type="ECO:0000313" key="2">
    <source>
        <dbReference type="Proteomes" id="UP000234275"/>
    </source>
</evidence>
<comment type="caution">
    <text evidence="1">The sequence shown here is derived from an EMBL/GenBank/DDBJ whole genome shotgun (WGS) entry which is preliminary data.</text>
</comment>
<accession>A0A2I2GR03</accession>
<dbReference type="GeneID" id="36562036"/>
<sequence length="339" mass="38618">MDNLQNINSPEELGGLLKSCLESQQHDLQVKCPESFLYTQAIENLLKSRPKGNRVWWTYDAENGILKVSIVSRPLHDATTSLAFDFMAHAQDGQFIPSDLHQRLVLSRRGFIMTLPPAPETRSNKAHAWIKYPDVSIVLRASQRIPVVVFETGFTEDAIDLESDAIQWLLRSDGQVQLVIAIEIREDTRTRDILRKEPPATRRLLQLIRSFGTDALKESYGISTSDDDPSDSDPELYKSIRKMITVTDWVGPISVVMTLWELCGTTPVVREKLVVLPRPESPQNPSVKITDLFPTDFQPLIEDFNPNLVKEIDLEYYRELLSDATEDHAFERAVKFLRS</sequence>